<protein>
    <submittedName>
        <fullName evidence="1">Uncharacterized protein</fullName>
    </submittedName>
</protein>
<reference evidence="1" key="1">
    <citation type="journal article" date="2019" name="bioRxiv">
        <title>The Genome of the Zebra Mussel, Dreissena polymorpha: A Resource for Invasive Species Research.</title>
        <authorList>
            <person name="McCartney M.A."/>
            <person name="Auch B."/>
            <person name="Kono T."/>
            <person name="Mallez S."/>
            <person name="Zhang Y."/>
            <person name="Obille A."/>
            <person name="Becker A."/>
            <person name="Abrahante J.E."/>
            <person name="Garbe J."/>
            <person name="Badalamenti J.P."/>
            <person name="Herman A."/>
            <person name="Mangelson H."/>
            <person name="Liachko I."/>
            <person name="Sullivan S."/>
            <person name="Sone E.D."/>
            <person name="Koren S."/>
            <person name="Silverstein K.A.T."/>
            <person name="Beckman K.B."/>
            <person name="Gohl D.M."/>
        </authorList>
    </citation>
    <scope>NUCLEOTIDE SEQUENCE</scope>
    <source>
        <strain evidence="1">Duluth1</strain>
        <tissue evidence="1">Whole animal</tissue>
    </source>
</reference>
<gene>
    <name evidence="1" type="ORF">DPMN_150808</name>
</gene>
<comment type="caution">
    <text evidence="1">The sequence shown here is derived from an EMBL/GenBank/DDBJ whole genome shotgun (WGS) entry which is preliminary data.</text>
</comment>
<proteinExistence type="predicted"/>
<accession>A0A9D4FID1</accession>
<keyword evidence="2" id="KW-1185">Reference proteome</keyword>
<evidence type="ECO:0000313" key="1">
    <source>
        <dbReference type="EMBL" id="KAH3797231.1"/>
    </source>
</evidence>
<organism evidence="1 2">
    <name type="scientific">Dreissena polymorpha</name>
    <name type="common">Zebra mussel</name>
    <name type="synonym">Mytilus polymorpha</name>
    <dbReference type="NCBI Taxonomy" id="45954"/>
    <lineage>
        <taxon>Eukaryota</taxon>
        <taxon>Metazoa</taxon>
        <taxon>Spiralia</taxon>
        <taxon>Lophotrochozoa</taxon>
        <taxon>Mollusca</taxon>
        <taxon>Bivalvia</taxon>
        <taxon>Autobranchia</taxon>
        <taxon>Heteroconchia</taxon>
        <taxon>Euheterodonta</taxon>
        <taxon>Imparidentia</taxon>
        <taxon>Neoheterodontei</taxon>
        <taxon>Myida</taxon>
        <taxon>Dreissenoidea</taxon>
        <taxon>Dreissenidae</taxon>
        <taxon>Dreissena</taxon>
    </lineage>
</organism>
<dbReference type="AlphaFoldDB" id="A0A9D4FID1"/>
<name>A0A9D4FID1_DREPO</name>
<dbReference type="Proteomes" id="UP000828390">
    <property type="component" value="Unassembled WGS sequence"/>
</dbReference>
<evidence type="ECO:0000313" key="2">
    <source>
        <dbReference type="Proteomes" id="UP000828390"/>
    </source>
</evidence>
<sequence length="129" mass="15097">MTQIQSQPRFHQNNLTKFHKDWMKTATSTTTTNGISGIKTIFKKRAIELREVIVGMESTMCTINILTKFHKDWMKTETSIINILTKFHKDWMKTQIVDGRTHAHTQARTHMRTPDIARSHKLTMSLNDR</sequence>
<dbReference type="EMBL" id="JAIWYP010000007">
    <property type="protein sequence ID" value="KAH3797231.1"/>
    <property type="molecule type" value="Genomic_DNA"/>
</dbReference>
<reference evidence="1" key="2">
    <citation type="submission" date="2020-11" db="EMBL/GenBank/DDBJ databases">
        <authorList>
            <person name="McCartney M.A."/>
            <person name="Auch B."/>
            <person name="Kono T."/>
            <person name="Mallez S."/>
            <person name="Becker A."/>
            <person name="Gohl D.M."/>
            <person name="Silverstein K.A.T."/>
            <person name="Koren S."/>
            <person name="Bechman K.B."/>
            <person name="Herman A."/>
            <person name="Abrahante J.E."/>
            <person name="Garbe J."/>
        </authorList>
    </citation>
    <scope>NUCLEOTIDE SEQUENCE</scope>
    <source>
        <strain evidence="1">Duluth1</strain>
        <tissue evidence="1">Whole animal</tissue>
    </source>
</reference>